<name>A0AAW2TBD8_9LAMI</name>
<reference evidence="1" key="1">
    <citation type="submission" date="2020-06" db="EMBL/GenBank/DDBJ databases">
        <authorList>
            <person name="Li T."/>
            <person name="Hu X."/>
            <person name="Zhang T."/>
            <person name="Song X."/>
            <person name="Zhang H."/>
            <person name="Dai N."/>
            <person name="Sheng W."/>
            <person name="Hou X."/>
            <person name="Wei L."/>
        </authorList>
    </citation>
    <scope>NUCLEOTIDE SEQUENCE</scope>
    <source>
        <strain evidence="1">KEN1</strain>
        <tissue evidence="1">Leaf</tissue>
    </source>
</reference>
<dbReference type="EMBL" id="JACGWN010000015">
    <property type="protein sequence ID" value="KAL0402231.1"/>
    <property type="molecule type" value="Genomic_DNA"/>
</dbReference>
<comment type="caution">
    <text evidence="1">The sequence shown here is derived from an EMBL/GenBank/DDBJ whole genome shotgun (WGS) entry which is preliminary data.</text>
</comment>
<proteinExistence type="predicted"/>
<gene>
    <name evidence="1" type="ORF">Slati_4253000</name>
</gene>
<dbReference type="AlphaFoldDB" id="A0AAW2TBD8"/>
<reference evidence="1" key="2">
    <citation type="journal article" date="2024" name="Plant">
        <title>Genomic evolution and insights into agronomic trait innovations of Sesamum species.</title>
        <authorList>
            <person name="Miao H."/>
            <person name="Wang L."/>
            <person name="Qu L."/>
            <person name="Liu H."/>
            <person name="Sun Y."/>
            <person name="Le M."/>
            <person name="Wang Q."/>
            <person name="Wei S."/>
            <person name="Zheng Y."/>
            <person name="Lin W."/>
            <person name="Duan Y."/>
            <person name="Cao H."/>
            <person name="Xiong S."/>
            <person name="Wang X."/>
            <person name="Wei L."/>
            <person name="Li C."/>
            <person name="Ma Q."/>
            <person name="Ju M."/>
            <person name="Zhao R."/>
            <person name="Li G."/>
            <person name="Mu C."/>
            <person name="Tian Q."/>
            <person name="Mei H."/>
            <person name="Zhang T."/>
            <person name="Gao T."/>
            <person name="Zhang H."/>
        </authorList>
    </citation>
    <scope>NUCLEOTIDE SEQUENCE</scope>
    <source>
        <strain evidence="1">KEN1</strain>
    </source>
</reference>
<organism evidence="1">
    <name type="scientific">Sesamum latifolium</name>
    <dbReference type="NCBI Taxonomy" id="2727402"/>
    <lineage>
        <taxon>Eukaryota</taxon>
        <taxon>Viridiplantae</taxon>
        <taxon>Streptophyta</taxon>
        <taxon>Embryophyta</taxon>
        <taxon>Tracheophyta</taxon>
        <taxon>Spermatophyta</taxon>
        <taxon>Magnoliopsida</taxon>
        <taxon>eudicotyledons</taxon>
        <taxon>Gunneridae</taxon>
        <taxon>Pentapetalae</taxon>
        <taxon>asterids</taxon>
        <taxon>lamiids</taxon>
        <taxon>Lamiales</taxon>
        <taxon>Pedaliaceae</taxon>
        <taxon>Sesamum</taxon>
    </lineage>
</organism>
<accession>A0AAW2TBD8</accession>
<protein>
    <submittedName>
        <fullName evidence="1">Uncharacterized protein</fullName>
    </submittedName>
</protein>
<sequence>MDTEFGYWDWYNNITHRFVSSSVDKRVQSGYQPRDASQWQIVANQLKTSK</sequence>
<evidence type="ECO:0000313" key="1">
    <source>
        <dbReference type="EMBL" id="KAL0402231.1"/>
    </source>
</evidence>